<dbReference type="GO" id="GO:0044183">
    <property type="term" value="F:protein folding chaperone"/>
    <property type="evidence" value="ECO:0007669"/>
    <property type="project" value="InterPro"/>
</dbReference>
<dbReference type="GO" id="GO:0005737">
    <property type="term" value="C:cytoplasm"/>
    <property type="evidence" value="ECO:0007669"/>
    <property type="project" value="UniProtKB-SubCell"/>
</dbReference>
<dbReference type="SUPFAM" id="SSF50129">
    <property type="entry name" value="GroES-like"/>
    <property type="match status" value="1"/>
</dbReference>
<dbReference type="HAMAP" id="MF_00580">
    <property type="entry name" value="CH10"/>
    <property type="match status" value="1"/>
</dbReference>
<dbReference type="Proteomes" id="UP000184050">
    <property type="component" value="Unassembled WGS sequence"/>
</dbReference>
<dbReference type="PRINTS" id="PR00297">
    <property type="entry name" value="CHAPERONIN10"/>
</dbReference>
<evidence type="ECO:0000256" key="1">
    <source>
        <dbReference type="ARBA" id="ARBA00006975"/>
    </source>
</evidence>
<dbReference type="FunFam" id="2.30.33.40:FF:000001">
    <property type="entry name" value="10 kDa chaperonin"/>
    <property type="match status" value="1"/>
</dbReference>
<evidence type="ECO:0000256" key="2">
    <source>
        <dbReference type="ARBA" id="ARBA00023186"/>
    </source>
</evidence>
<dbReference type="PANTHER" id="PTHR10772:SF58">
    <property type="entry name" value="CO-CHAPERONIN GROES"/>
    <property type="match status" value="1"/>
</dbReference>
<dbReference type="GO" id="GO:0046872">
    <property type="term" value="F:metal ion binding"/>
    <property type="evidence" value="ECO:0007669"/>
    <property type="project" value="TreeGrafter"/>
</dbReference>
<dbReference type="CDD" id="cd00320">
    <property type="entry name" value="cpn10"/>
    <property type="match status" value="1"/>
</dbReference>
<comment type="function">
    <text evidence="3 4">Together with the chaperonin GroEL, plays an essential role in assisting protein folding. The GroEL-GroES system forms a nano-cage that allows encapsulation of the non-native substrate proteins and provides a physical environment optimized to promote and accelerate protein folding. GroES binds to the apical surface of the GroEL ring, thereby capping the opening of the GroEL channel.</text>
</comment>
<dbReference type="GO" id="GO:0005524">
    <property type="term" value="F:ATP binding"/>
    <property type="evidence" value="ECO:0007669"/>
    <property type="project" value="InterPro"/>
</dbReference>
<comment type="subcellular location">
    <subcellularLocation>
        <location evidence="3">Cytoplasm</location>
    </subcellularLocation>
</comment>
<evidence type="ECO:0000313" key="6">
    <source>
        <dbReference type="Proteomes" id="UP000184050"/>
    </source>
</evidence>
<dbReference type="PANTHER" id="PTHR10772">
    <property type="entry name" value="10 KDA HEAT SHOCK PROTEIN"/>
    <property type="match status" value="1"/>
</dbReference>
<keyword evidence="2 3" id="KW-0143">Chaperone</keyword>
<reference evidence="5 6" key="1">
    <citation type="submission" date="2016-11" db="EMBL/GenBank/DDBJ databases">
        <authorList>
            <person name="Jaros S."/>
            <person name="Januszkiewicz K."/>
            <person name="Wedrychowicz H."/>
        </authorList>
    </citation>
    <scope>NUCLEOTIDE SEQUENCE [LARGE SCALE GENOMIC DNA]</scope>
    <source>
        <strain evidence="5 6">DSM 27063</strain>
    </source>
</reference>
<evidence type="ECO:0000256" key="4">
    <source>
        <dbReference type="RuleBase" id="RU000535"/>
    </source>
</evidence>
<gene>
    <name evidence="3" type="primary">groES</name>
    <name evidence="3" type="synonym">groS</name>
    <name evidence="5" type="ORF">SAMN05444280_102124</name>
</gene>
<name>A0A1M6B8I0_9BACT</name>
<protein>
    <recommendedName>
        <fullName evidence="3">Co-chaperonin GroES</fullName>
    </recommendedName>
    <alternativeName>
        <fullName evidence="3">10 kDa chaperonin</fullName>
    </alternativeName>
    <alternativeName>
        <fullName evidence="3">Chaperonin-10</fullName>
        <shortName evidence="3">Cpn10</shortName>
    </alternativeName>
</protein>
<comment type="subunit">
    <text evidence="3">Heptamer of 7 subunits arranged in a ring. Interacts with the chaperonin GroEL.</text>
</comment>
<dbReference type="InterPro" id="IPR020818">
    <property type="entry name" value="Chaperonin_GroES"/>
</dbReference>
<dbReference type="InterPro" id="IPR011032">
    <property type="entry name" value="GroES-like_sf"/>
</dbReference>
<proteinExistence type="inferred from homology"/>
<keyword evidence="3" id="KW-0963">Cytoplasm</keyword>
<comment type="similarity">
    <text evidence="1 3 4">Belongs to the GroES chaperonin family.</text>
</comment>
<dbReference type="Pfam" id="PF00166">
    <property type="entry name" value="Cpn10"/>
    <property type="match status" value="1"/>
</dbReference>
<organism evidence="5 6">
    <name type="scientific">Tangfeifania diversioriginum</name>
    <dbReference type="NCBI Taxonomy" id="1168035"/>
    <lineage>
        <taxon>Bacteria</taxon>
        <taxon>Pseudomonadati</taxon>
        <taxon>Bacteroidota</taxon>
        <taxon>Bacteroidia</taxon>
        <taxon>Marinilabiliales</taxon>
        <taxon>Prolixibacteraceae</taxon>
        <taxon>Tangfeifania</taxon>
    </lineage>
</organism>
<dbReference type="AlphaFoldDB" id="A0A1M6B8I0"/>
<dbReference type="RefSeq" id="WP_073164705.1">
    <property type="nucleotide sequence ID" value="NZ_FQZE01000002.1"/>
</dbReference>
<sequence length="92" mass="10021">MAELKGKILAGKILVKPQEAEEKTQSGIIIPDSAKEKPQQGTVVLVGADKKDEPMEVKVGDVVVYGKYSGTELNIDDEDYLLMSQPDVLYIA</sequence>
<dbReference type="InterPro" id="IPR037124">
    <property type="entry name" value="Chaperonin_GroES_sf"/>
</dbReference>
<dbReference type="GO" id="GO:0051087">
    <property type="term" value="F:protein-folding chaperone binding"/>
    <property type="evidence" value="ECO:0007669"/>
    <property type="project" value="TreeGrafter"/>
</dbReference>
<dbReference type="Gene3D" id="2.30.33.40">
    <property type="entry name" value="GroES chaperonin"/>
    <property type="match status" value="1"/>
</dbReference>
<evidence type="ECO:0000256" key="3">
    <source>
        <dbReference type="HAMAP-Rule" id="MF_00580"/>
    </source>
</evidence>
<accession>A0A1M6B8I0</accession>
<dbReference type="GO" id="GO:0051082">
    <property type="term" value="F:unfolded protein binding"/>
    <property type="evidence" value="ECO:0007669"/>
    <property type="project" value="TreeGrafter"/>
</dbReference>
<dbReference type="NCBIfam" id="NF001531">
    <property type="entry name" value="PRK00364.2-2"/>
    <property type="match status" value="1"/>
</dbReference>
<dbReference type="SMART" id="SM00883">
    <property type="entry name" value="Cpn10"/>
    <property type="match status" value="1"/>
</dbReference>
<dbReference type="STRING" id="1168035.SAMN05444280_102124"/>
<keyword evidence="6" id="KW-1185">Reference proteome</keyword>
<dbReference type="EMBL" id="FQZE01000002">
    <property type="protein sequence ID" value="SHI45000.1"/>
    <property type="molecule type" value="Genomic_DNA"/>
</dbReference>
<evidence type="ECO:0000313" key="5">
    <source>
        <dbReference type="EMBL" id="SHI45000.1"/>
    </source>
</evidence>
<dbReference type="OrthoDB" id="9806791at2"/>